<protein>
    <submittedName>
        <fullName evidence="15">Olfactory ionotropic receptor IR4</fullName>
    </submittedName>
</protein>
<keyword evidence="9 15" id="KW-0675">Receptor</keyword>
<dbReference type="GO" id="GO:0050906">
    <property type="term" value="P:detection of stimulus involved in sensory perception"/>
    <property type="evidence" value="ECO:0007669"/>
    <property type="project" value="UniProtKB-ARBA"/>
</dbReference>
<evidence type="ECO:0000256" key="6">
    <source>
        <dbReference type="ARBA" id="ARBA00022989"/>
    </source>
</evidence>
<dbReference type="Gene3D" id="1.10.287.70">
    <property type="match status" value="1"/>
</dbReference>
<evidence type="ECO:0000313" key="15">
    <source>
        <dbReference type="EMBL" id="ROT71107.1"/>
    </source>
</evidence>
<keyword evidence="6 13" id="KW-1133">Transmembrane helix</keyword>
<dbReference type="InterPro" id="IPR052192">
    <property type="entry name" value="Insect_Ionotropic_Sensory_Rcpt"/>
</dbReference>
<comment type="similarity">
    <text evidence="2">Belongs to the glutamate-gated ion channel (TC 1.A.10.1) family.</text>
</comment>
<keyword evidence="5 13" id="KW-0812">Transmembrane</keyword>
<keyword evidence="8 13" id="KW-0472">Membrane</keyword>
<evidence type="ECO:0000256" key="10">
    <source>
        <dbReference type="ARBA" id="ARBA00023180"/>
    </source>
</evidence>
<keyword evidence="7" id="KW-0406">Ion transport</keyword>
<keyword evidence="11" id="KW-1071">Ligand-gated ion channel</keyword>
<dbReference type="EMBL" id="QCYY01002343">
    <property type="protein sequence ID" value="ROT71107.1"/>
    <property type="molecule type" value="Genomic_DNA"/>
</dbReference>
<evidence type="ECO:0000256" key="7">
    <source>
        <dbReference type="ARBA" id="ARBA00023065"/>
    </source>
</evidence>
<accession>A0A3R7PGI8</accession>
<dbReference type="PANTHER" id="PTHR42643">
    <property type="entry name" value="IONOTROPIC RECEPTOR 20A-RELATED"/>
    <property type="match status" value="1"/>
</dbReference>
<dbReference type="InterPro" id="IPR001320">
    <property type="entry name" value="Iontro_rcpt_C"/>
</dbReference>
<proteinExistence type="inferred from homology"/>
<keyword evidence="3" id="KW-0813">Transport</keyword>
<reference evidence="15 16" key="2">
    <citation type="submission" date="2019-01" db="EMBL/GenBank/DDBJ databases">
        <title>The decoding of complex shrimp genome reveals the adaptation for benthos swimmer, frequently molting mechanism and breeding impact on genome.</title>
        <authorList>
            <person name="Sun Y."/>
            <person name="Gao Y."/>
            <person name="Yu Y."/>
        </authorList>
    </citation>
    <scope>NUCLEOTIDE SEQUENCE [LARGE SCALE GENOMIC DNA]</scope>
    <source>
        <tissue evidence="15">Muscle</tissue>
    </source>
</reference>
<reference evidence="15 16" key="1">
    <citation type="submission" date="2018-04" db="EMBL/GenBank/DDBJ databases">
        <authorList>
            <person name="Zhang X."/>
            <person name="Yuan J."/>
            <person name="Li F."/>
            <person name="Xiang J."/>
        </authorList>
    </citation>
    <scope>NUCLEOTIDE SEQUENCE [LARGE SCALE GENOMIC DNA]</scope>
    <source>
        <tissue evidence="15">Muscle</tissue>
    </source>
</reference>
<feature type="transmembrane region" description="Helical" evidence="13">
    <location>
        <begin position="192"/>
        <end position="218"/>
    </location>
</feature>
<comment type="caution">
    <text evidence="15">The sequence shown here is derived from an EMBL/GenBank/DDBJ whole genome shotgun (WGS) entry which is preliminary data.</text>
</comment>
<dbReference type="InterPro" id="IPR019594">
    <property type="entry name" value="Glu/Gly-bd"/>
</dbReference>
<feature type="transmembrane region" description="Helical" evidence="13">
    <location>
        <begin position="387"/>
        <end position="407"/>
    </location>
</feature>
<dbReference type="SMART" id="SM00918">
    <property type="entry name" value="Lig_chan-Glu_bd"/>
    <property type="match status" value="1"/>
</dbReference>
<dbReference type="PANTHER" id="PTHR42643:SF24">
    <property type="entry name" value="IONOTROPIC RECEPTOR 60A"/>
    <property type="match status" value="1"/>
</dbReference>
<evidence type="ECO:0000256" key="4">
    <source>
        <dbReference type="ARBA" id="ARBA00022475"/>
    </source>
</evidence>
<gene>
    <name evidence="15" type="ORF">C7M84_010597</name>
</gene>
<evidence type="ECO:0000256" key="5">
    <source>
        <dbReference type="ARBA" id="ARBA00022692"/>
    </source>
</evidence>
<evidence type="ECO:0000259" key="14">
    <source>
        <dbReference type="SMART" id="SM00918"/>
    </source>
</evidence>
<dbReference type="OrthoDB" id="6117597at2759"/>
<dbReference type="Proteomes" id="UP000283509">
    <property type="component" value="Unassembled WGS sequence"/>
</dbReference>
<evidence type="ECO:0000256" key="12">
    <source>
        <dbReference type="ARBA" id="ARBA00023303"/>
    </source>
</evidence>
<keyword evidence="16" id="KW-1185">Reference proteome</keyword>
<evidence type="ECO:0000256" key="13">
    <source>
        <dbReference type="SAM" id="Phobius"/>
    </source>
</evidence>
<dbReference type="GO" id="GO:0005886">
    <property type="term" value="C:plasma membrane"/>
    <property type="evidence" value="ECO:0007669"/>
    <property type="project" value="UniProtKB-SubCell"/>
</dbReference>
<evidence type="ECO:0000256" key="11">
    <source>
        <dbReference type="ARBA" id="ARBA00023286"/>
    </source>
</evidence>
<dbReference type="Pfam" id="PF10613">
    <property type="entry name" value="Lig_chan-Glu_bd"/>
    <property type="match status" value="1"/>
</dbReference>
<feature type="domain" description="Ionotropic glutamate receptor L-glutamate and glycine-binding" evidence="14">
    <location>
        <begin position="20"/>
        <end position="80"/>
    </location>
</feature>
<evidence type="ECO:0000256" key="8">
    <source>
        <dbReference type="ARBA" id="ARBA00023136"/>
    </source>
</evidence>
<dbReference type="GO" id="GO:0015276">
    <property type="term" value="F:ligand-gated monoatomic ion channel activity"/>
    <property type="evidence" value="ECO:0007669"/>
    <property type="project" value="InterPro"/>
</dbReference>
<evidence type="ECO:0000313" key="16">
    <source>
        <dbReference type="Proteomes" id="UP000283509"/>
    </source>
</evidence>
<dbReference type="Pfam" id="PF00060">
    <property type="entry name" value="Lig_chan"/>
    <property type="match status" value="1"/>
</dbReference>
<dbReference type="Gene3D" id="3.40.190.10">
    <property type="entry name" value="Periplasmic binding protein-like II"/>
    <property type="match status" value="1"/>
</dbReference>
<sequence length="422" mass="46881">MQFKFSRAPHFKVAAEEWPPHVYIHKGEGNELIVKGPMGQLMDAIAASLNFTYSVVPGDGYWGAPQENGTWNGMIGTVMRKVQTRTSASVPSACPTPGARSSTSPVFLEMLHVLVSRPLPQPDPWGFLAPFTWYVWVGMLVSIVAVMLTSALVVRALGQGGPASLAHHIWAYYSITFSQSLPWVPGGDSLRVVVWTWMIIMLVFMRSYSGALTSLLAVKTIELKYDSLQDVLDDKGLTLIMEGSTALTTHLKTVSEGVYKELAEASRVRAKYVRASEMDVAAYNYLPDGRHAILVEEVVCRKIYSDHFSRTGKCSFYMSTGNFWRLIYAMIVRPKSPLRELINARILALREFGIYDRWAGDQMPNMTHCLKTPTRIKLHAPYSLADLWAVFLLLGAGTTLAAVVFLCEASFRRGGSCNDPDL</sequence>
<evidence type="ECO:0000256" key="2">
    <source>
        <dbReference type="ARBA" id="ARBA00008685"/>
    </source>
</evidence>
<keyword evidence="4" id="KW-1003">Cell membrane</keyword>
<dbReference type="AlphaFoldDB" id="A0A3R7PGI8"/>
<evidence type="ECO:0000256" key="9">
    <source>
        <dbReference type="ARBA" id="ARBA00023170"/>
    </source>
</evidence>
<comment type="subcellular location">
    <subcellularLocation>
        <location evidence="1">Cell membrane</location>
        <topology evidence="1">Multi-pass membrane protein</topology>
    </subcellularLocation>
</comment>
<keyword evidence="12" id="KW-0407">Ion channel</keyword>
<evidence type="ECO:0000256" key="1">
    <source>
        <dbReference type="ARBA" id="ARBA00004651"/>
    </source>
</evidence>
<evidence type="ECO:0000256" key="3">
    <source>
        <dbReference type="ARBA" id="ARBA00022448"/>
    </source>
</evidence>
<organism evidence="15 16">
    <name type="scientific">Penaeus vannamei</name>
    <name type="common">Whiteleg shrimp</name>
    <name type="synonym">Litopenaeus vannamei</name>
    <dbReference type="NCBI Taxonomy" id="6689"/>
    <lineage>
        <taxon>Eukaryota</taxon>
        <taxon>Metazoa</taxon>
        <taxon>Ecdysozoa</taxon>
        <taxon>Arthropoda</taxon>
        <taxon>Crustacea</taxon>
        <taxon>Multicrustacea</taxon>
        <taxon>Malacostraca</taxon>
        <taxon>Eumalacostraca</taxon>
        <taxon>Eucarida</taxon>
        <taxon>Decapoda</taxon>
        <taxon>Dendrobranchiata</taxon>
        <taxon>Penaeoidea</taxon>
        <taxon>Penaeidae</taxon>
        <taxon>Penaeus</taxon>
    </lineage>
</organism>
<name>A0A3R7PGI8_PENVA</name>
<keyword evidence="10" id="KW-0325">Glycoprotein</keyword>
<feature type="transmembrane region" description="Helical" evidence="13">
    <location>
        <begin position="169"/>
        <end position="186"/>
    </location>
</feature>
<dbReference type="SUPFAM" id="SSF53850">
    <property type="entry name" value="Periplasmic binding protein-like II"/>
    <property type="match status" value="1"/>
</dbReference>
<feature type="transmembrane region" description="Helical" evidence="13">
    <location>
        <begin position="133"/>
        <end position="157"/>
    </location>
</feature>